<evidence type="ECO:0000313" key="2">
    <source>
        <dbReference type="EMBL" id="CAK9081505.1"/>
    </source>
</evidence>
<accession>A0ABP0PZQ5</accession>
<keyword evidence="3" id="KW-1185">Reference proteome</keyword>
<dbReference type="EMBL" id="CAXAMM010038851">
    <property type="protein sequence ID" value="CAK9081505.1"/>
    <property type="molecule type" value="Genomic_DNA"/>
</dbReference>
<gene>
    <name evidence="2" type="ORF">SCF082_LOCUS38781</name>
</gene>
<dbReference type="Proteomes" id="UP001642464">
    <property type="component" value="Unassembled WGS sequence"/>
</dbReference>
<feature type="region of interest" description="Disordered" evidence="1">
    <location>
        <begin position="1"/>
        <end position="20"/>
    </location>
</feature>
<comment type="caution">
    <text evidence="2">The sequence shown here is derived from an EMBL/GenBank/DDBJ whole genome shotgun (WGS) entry which is preliminary data.</text>
</comment>
<proteinExistence type="predicted"/>
<name>A0ABP0PZQ5_9DINO</name>
<protein>
    <submittedName>
        <fullName evidence="2">Uncharacterized protein</fullName>
    </submittedName>
</protein>
<reference evidence="2 3" key="1">
    <citation type="submission" date="2024-02" db="EMBL/GenBank/DDBJ databases">
        <authorList>
            <person name="Chen Y."/>
            <person name="Shah S."/>
            <person name="Dougan E. K."/>
            <person name="Thang M."/>
            <person name="Chan C."/>
        </authorList>
    </citation>
    <scope>NUCLEOTIDE SEQUENCE [LARGE SCALE GENOMIC DNA]</scope>
</reference>
<evidence type="ECO:0000313" key="3">
    <source>
        <dbReference type="Proteomes" id="UP001642464"/>
    </source>
</evidence>
<organism evidence="2 3">
    <name type="scientific">Durusdinium trenchii</name>
    <dbReference type="NCBI Taxonomy" id="1381693"/>
    <lineage>
        <taxon>Eukaryota</taxon>
        <taxon>Sar</taxon>
        <taxon>Alveolata</taxon>
        <taxon>Dinophyceae</taxon>
        <taxon>Suessiales</taxon>
        <taxon>Symbiodiniaceae</taxon>
        <taxon>Durusdinium</taxon>
    </lineage>
</organism>
<sequence length="423" mass="48276">MRCTAMFGMSSRGGPSGDEAQYRENGDEVMLITLGSILDKRKHSVESCYPLSICRSELKAGFPTTRAILEAVVKSLESLYFDGALMPGGERVFFAVCEIRGDWKWQQEWLQLSCNYLCNMICHNCRATKPSYVSAPSKLATEFRHDTPSFLAECCKHGDLFSPLLSLPSFRMQMVRWDGMHVNNLGTDLWVCGSVIKKLLDYDNIFGGLDMDEPDRLLLAYDMFKTWSRTNKVRHSMPKFRPWRLRSKNHPWPELQSKAYNARCVLAWLCDEVVALANSESFRDDQWMPLLASCTFHLAEWHRKTELLGRFLVPDEAMDLQRECDGCLTYYLVLSHMAVAAGVLLFPIRPKLHAFQEIALAQREDLINHRFYQGFKPEDFIGRVSTICGAGNNSNVEYIAIQRFYVGQKSHERLGNDSSSDGA</sequence>
<evidence type="ECO:0000256" key="1">
    <source>
        <dbReference type="SAM" id="MobiDB-lite"/>
    </source>
</evidence>